<dbReference type="PROSITE" id="PS51379">
    <property type="entry name" value="4FE4S_FER_2"/>
    <property type="match status" value="2"/>
</dbReference>
<evidence type="ECO:0000313" key="5">
    <source>
        <dbReference type="EMBL" id="ACV62162.1"/>
    </source>
</evidence>
<dbReference type="RefSeq" id="WP_015756877.1">
    <property type="nucleotide sequence ID" value="NC_013216.1"/>
</dbReference>
<feature type="domain" description="4Fe-4S ferredoxin-type" evidence="4">
    <location>
        <begin position="222"/>
        <end position="252"/>
    </location>
</feature>
<keyword evidence="3" id="KW-0411">Iron-sulfur</keyword>
<dbReference type="eggNOG" id="COG1143">
    <property type="taxonomic scope" value="Bacteria"/>
</dbReference>
<dbReference type="Proteomes" id="UP000002217">
    <property type="component" value="Chromosome"/>
</dbReference>
<dbReference type="OrthoDB" id="9796486at2"/>
<proteinExistence type="predicted"/>
<dbReference type="Gene3D" id="3.30.70.20">
    <property type="match status" value="1"/>
</dbReference>
<evidence type="ECO:0000256" key="3">
    <source>
        <dbReference type="ARBA" id="ARBA00023014"/>
    </source>
</evidence>
<dbReference type="GO" id="GO:0051536">
    <property type="term" value="F:iron-sulfur cluster binding"/>
    <property type="evidence" value="ECO:0007669"/>
    <property type="project" value="UniProtKB-KW"/>
</dbReference>
<gene>
    <name evidence="5" type="ordered locus">Dtox_1280</name>
</gene>
<evidence type="ECO:0000313" key="6">
    <source>
        <dbReference type="Proteomes" id="UP000002217"/>
    </source>
</evidence>
<dbReference type="KEGG" id="dae:Dtox_1280"/>
<keyword evidence="2" id="KW-0408">Iron</keyword>
<accession>C8W5I0</accession>
<dbReference type="PANTHER" id="PTHR40447:SF1">
    <property type="entry name" value="ANAEROBIC SULFITE REDUCTASE SUBUNIT A"/>
    <property type="match status" value="1"/>
</dbReference>
<protein>
    <submittedName>
        <fullName evidence="5">4Fe-4S ferredoxin iron-sulfur binding domain protein</fullName>
    </submittedName>
</protein>
<reference evidence="5 6" key="1">
    <citation type="journal article" date="2009" name="Stand. Genomic Sci.">
        <title>Complete genome sequence of Desulfotomaculum acetoxidans type strain (5575).</title>
        <authorList>
            <person name="Spring S."/>
            <person name="Lapidus A."/>
            <person name="Schroder M."/>
            <person name="Gleim D."/>
            <person name="Sims D."/>
            <person name="Meincke L."/>
            <person name="Glavina Del Rio T."/>
            <person name="Tice H."/>
            <person name="Copeland A."/>
            <person name="Cheng J.F."/>
            <person name="Lucas S."/>
            <person name="Chen F."/>
            <person name="Nolan M."/>
            <person name="Bruce D."/>
            <person name="Goodwin L."/>
            <person name="Pitluck S."/>
            <person name="Ivanova N."/>
            <person name="Mavromatis K."/>
            <person name="Mikhailova N."/>
            <person name="Pati A."/>
            <person name="Chen A."/>
            <person name="Palaniappan K."/>
            <person name="Land M."/>
            <person name="Hauser L."/>
            <person name="Chang Y.J."/>
            <person name="Jeffries C.D."/>
            <person name="Chain P."/>
            <person name="Saunders E."/>
            <person name="Brettin T."/>
            <person name="Detter J.C."/>
            <person name="Goker M."/>
            <person name="Bristow J."/>
            <person name="Eisen J.A."/>
            <person name="Markowitz V."/>
            <person name="Hugenholtz P."/>
            <person name="Kyrpides N.C."/>
            <person name="Klenk H.P."/>
            <person name="Han C."/>
        </authorList>
    </citation>
    <scope>NUCLEOTIDE SEQUENCE [LARGE SCALE GENOMIC DNA]</scope>
    <source>
        <strain evidence="6">ATCC 49208 / DSM 771 / VKM B-1644</strain>
    </source>
</reference>
<dbReference type="EMBL" id="CP001720">
    <property type="protein sequence ID" value="ACV62162.1"/>
    <property type="molecule type" value="Genomic_DNA"/>
</dbReference>
<dbReference type="Pfam" id="PF17179">
    <property type="entry name" value="Fer4_22"/>
    <property type="match status" value="1"/>
</dbReference>
<evidence type="ECO:0000256" key="2">
    <source>
        <dbReference type="ARBA" id="ARBA00023004"/>
    </source>
</evidence>
<dbReference type="STRING" id="485916.Dtox_1280"/>
<dbReference type="InterPro" id="IPR017900">
    <property type="entry name" value="4Fe4S_Fe_S_CS"/>
</dbReference>
<dbReference type="PROSITE" id="PS00198">
    <property type="entry name" value="4FE4S_FER_1"/>
    <property type="match status" value="2"/>
</dbReference>
<dbReference type="GO" id="GO:0046872">
    <property type="term" value="F:metal ion binding"/>
    <property type="evidence" value="ECO:0007669"/>
    <property type="project" value="UniProtKB-KW"/>
</dbReference>
<name>C8W5I0_DESAS</name>
<sequence>MKISKNGVASLLDSLLGDYLVFAPVDELGNMRFLPIKSGADAKLDYSNTKKPPKEILFPQSEKLFSYAVVNDGVRVEENFADKKIVAFGVRPCDAKSISLLDKVFDNDKYQDPYYFNKRNNLIVVGLACNDPASTCFCTSFGIGPFSTDGSDVMLVDIGDDYIVQTVTEKGKEFVAKLSLTEECDADKDAIVKASAAANAKITSKVEISGLKEKLDNMFEDSIWSSIHEKCLGCGTCTYFCPTCHCFDLIDEAVDVNGCRVRNWDSCMFPLFTLHGSGHNPRTSGKERYRQRVMHKFRYFVENVNETACVGCGRCIKNCPVNLDIRQVISSIQAKNIEAGVAK</sequence>
<evidence type="ECO:0000259" key="4">
    <source>
        <dbReference type="PROSITE" id="PS51379"/>
    </source>
</evidence>
<dbReference type="HOGENOM" id="CLU_046702_0_0_9"/>
<dbReference type="AlphaFoldDB" id="C8W5I0"/>
<dbReference type="PANTHER" id="PTHR40447">
    <property type="entry name" value="ANAEROBIC SULFITE REDUCTASE SUBUNIT A"/>
    <property type="match status" value="1"/>
</dbReference>
<evidence type="ECO:0000256" key="1">
    <source>
        <dbReference type="ARBA" id="ARBA00022723"/>
    </source>
</evidence>
<dbReference type="SUPFAM" id="SSF46548">
    <property type="entry name" value="alpha-helical ferredoxin"/>
    <property type="match status" value="1"/>
</dbReference>
<keyword evidence="6" id="KW-1185">Reference proteome</keyword>
<organism evidence="5 6">
    <name type="scientific">Desulfofarcimen acetoxidans (strain ATCC 49208 / DSM 771 / KCTC 5769 / VKM B-1644 / 5575)</name>
    <name type="common">Desulfotomaculum acetoxidans</name>
    <dbReference type="NCBI Taxonomy" id="485916"/>
    <lineage>
        <taxon>Bacteria</taxon>
        <taxon>Bacillati</taxon>
        <taxon>Bacillota</taxon>
        <taxon>Clostridia</taxon>
        <taxon>Eubacteriales</taxon>
        <taxon>Peptococcaceae</taxon>
        <taxon>Desulfofarcimen</taxon>
    </lineage>
</organism>
<feature type="domain" description="4Fe-4S ferredoxin-type" evidence="4">
    <location>
        <begin position="300"/>
        <end position="328"/>
    </location>
</feature>
<keyword evidence="1" id="KW-0479">Metal-binding</keyword>
<dbReference type="InterPro" id="IPR017896">
    <property type="entry name" value="4Fe4S_Fe-S-bd"/>
</dbReference>